<dbReference type="Gene3D" id="3.40.1740.10">
    <property type="entry name" value="VC0467-like"/>
    <property type="match status" value="1"/>
</dbReference>
<sequence length="1140" mass="127832">MKEFVSAIAVCLVIPLSLSGLGLGLGLSSAAANGEFADEQRAWQWQMLTKSNFSSEIRLHRHILLILTLPCPYSIDSKLASFQSRSGSGESRTLMKELAHHVSQKGSRYRSLKLMFIYKNREKMLADALGATDGITIVYYQDSLSYMYRGRLRAQNILASISTISSVSPKDLPLRRLNSPEDLKLFLESADKVVLLLEFCGWAPTMLTKLEEDATAYGFNIQASAKGRGFFRQESTQETNQTIKSRANKIEKVAGTFLTRWNVRMTQNDRLQCGIEHGFGGVPWLKEFSAANESSVLEDHHGGRDSGLSCSDQRFQRFESFFSKFIADAREYYLPLERQRFALVSDRSLLPYLGVESSSSWSLMLYFAGCPICSKLFEEPEDMRSLLQMHSPLITELGGDRSDLDLAIPADKPSVVLFVDRSSESAKIRRSEEALQAFRELALHTHIAGQKNRSQEIFSVHDYGIPESKSGHARTVVQKIPRKDKVSIMIINEDGPVALDNMAADLKGSSLKEVLAHLLERKNEAKLSLLAKEAGFQLLSQDLDVANTLASQPEVPSNKISMDLPAEGTVGSTGDFDEVKLLENGKLLTVEQKKNFDSADAKYASDDRIITTSRSSTQSMSMEHDKYHKDDKTDMLEDVNVEENVSLVADNLENQQHHFPVFQGSFFFSDGGYPLLKALSASSKIPNMIIIDPTSQRHYVFPEEKVLNYSSQADFLYGFVNGSIPPYQRSVSVVQSPREPVHPPFVNLDFHEADGIPRVSSSTFSELVSGYNDTDYDTQKVGHHWQKDILVLFTTNWCGFCQRMELVVREVYRAFKGYANLLRRGSREQETISGRGSAGDVILKFPEIYLMDCTLNDCSLILNLIGQRELYPALMLFPAERKNAVLYEGDMAVTAIFKFIADHGSTSHHLNGNKGLLWNEAERGGRDSDPLVDASPMSVQEKTWIAEDNHHEIIRKSRIPNGAVSYHHTRSQTSHGLHESVPHVVAGSILLATDKLLNAHPFDKSRILIVKAENNTRFEGLIINKHMSWATLNELEGLEILREAPLSFGGPVIRHQMPLVSLSRMFIQDQYPEVLPGVYFLDQTATIHEIEKLKSGNQSVSSLWFFLGYSVWGWEQLFEEIAEGAWNLMNDGSGSGLDWP</sequence>
<protein>
    <recommendedName>
        <fullName evidence="3">Thioredoxin domain-containing protein</fullName>
    </recommendedName>
</protein>
<evidence type="ECO:0008006" key="3">
    <source>
        <dbReference type="Google" id="ProtNLM"/>
    </source>
</evidence>
<name>A0AAN8UVA4_9MAGN</name>
<gene>
    <name evidence="1" type="ORF">RJ641_015002</name>
</gene>
<proteinExistence type="predicted"/>
<accession>A0AAN8UVA4</accession>
<dbReference type="InterPro" id="IPR003774">
    <property type="entry name" value="AlgH-like"/>
</dbReference>
<comment type="caution">
    <text evidence="1">The sequence shown here is derived from an EMBL/GenBank/DDBJ whole genome shotgun (WGS) entry which is preliminary data.</text>
</comment>
<dbReference type="Pfam" id="PF02622">
    <property type="entry name" value="DUF179"/>
    <property type="match status" value="1"/>
</dbReference>
<dbReference type="Gene3D" id="3.40.30.10">
    <property type="entry name" value="Glutaredoxin"/>
    <property type="match status" value="1"/>
</dbReference>
<dbReference type="PANTHER" id="PTHR31984:SF12">
    <property type="entry name" value="THIOREDOXIN DOMAIN-CONTAINING PROTEIN"/>
    <property type="match status" value="1"/>
</dbReference>
<evidence type="ECO:0000313" key="2">
    <source>
        <dbReference type="Proteomes" id="UP001370490"/>
    </source>
</evidence>
<dbReference type="EMBL" id="JBAMMX010000020">
    <property type="protein sequence ID" value="KAK6921324.1"/>
    <property type="molecule type" value="Genomic_DNA"/>
</dbReference>
<reference evidence="1 2" key="1">
    <citation type="submission" date="2023-12" db="EMBL/GenBank/DDBJ databases">
        <title>A high-quality genome assembly for Dillenia turbinata (Dilleniales).</title>
        <authorList>
            <person name="Chanderbali A."/>
        </authorList>
    </citation>
    <scope>NUCLEOTIDE SEQUENCE [LARGE SCALE GENOMIC DNA]</scope>
    <source>
        <strain evidence="1">LSX21</strain>
        <tissue evidence="1">Leaf</tissue>
    </source>
</reference>
<dbReference type="SUPFAM" id="SSF143456">
    <property type="entry name" value="VC0467-like"/>
    <property type="match status" value="1"/>
</dbReference>
<evidence type="ECO:0000313" key="1">
    <source>
        <dbReference type="EMBL" id="KAK6921324.1"/>
    </source>
</evidence>
<dbReference type="Proteomes" id="UP001370490">
    <property type="component" value="Unassembled WGS sequence"/>
</dbReference>
<dbReference type="InterPro" id="IPR036249">
    <property type="entry name" value="Thioredoxin-like_sf"/>
</dbReference>
<organism evidence="1 2">
    <name type="scientific">Dillenia turbinata</name>
    <dbReference type="NCBI Taxonomy" id="194707"/>
    <lineage>
        <taxon>Eukaryota</taxon>
        <taxon>Viridiplantae</taxon>
        <taxon>Streptophyta</taxon>
        <taxon>Embryophyta</taxon>
        <taxon>Tracheophyta</taxon>
        <taxon>Spermatophyta</taxon>
        <taxon>Magnoliopsida</taxon>
        <taxon>eudicotyledons</taxon>
        <taxon>Gunneridae</taxon>
        <taxon>Pentapetalae</taxon>
        <taxon>Dilleniales</taxon>
        <taxon>Dilleniaceae</taxon>
        <taxon>Dillenia</taxon>
    </lineage>
</organism>
<dbReference type="AlphaFoldDB" id="A0AAN8UVA4"/>
<keyword evidence="2" id="KW-1185">Reference proteome</keyword>
<dbReference type="PANTHER" id="PTHR31984">
    <property type="entry name" value="TRANSPORTER, PUTATIVE (DUF179)-RELATED"/>
    <property type="match status" value="1"/>
</dbReference>
<dbReference type="SUPFAM" id="SSF52833">
    <property type="entry name" value="Thioredoxin-like"/>
    <property type="match status" value="1"/>
</dbReference>